<dbReference type="PANTHER" id="PTHR36159:SF1">
    <property type="entry name" value="RETROVIRUS-RELATED POL POLYPROTEIN FROM TRANSPOSON 412-LIKE PROTEIN"/>
    <property type="match status" value="1"/>
</dbReference>
<name>A0ABM4BUB5_HYDVU</name>
<organism evidence="2 3">
    <name type="scientific">Hydra vulgaris</name>
    <name type="common">Hydra</name>
    <name type="synonym">Hydra attenuata</name>
    <dbReference type="NCBI Taxonomy" id="6087"/>
    <lineage>
        <taxon>Eukaryota</taxon>
        <taxon>Metazoa</taxon>
        <taxon>Cnidaria</taxon>
        <taxon>Hydrozoa</taxon>
        <taxon>Hydroidolina</taxon>
        <taxon>Anthoathecata</taxon>
        <taxon>Aplanulata</taxon>
        <taxon>Hydridae</taxon>
        <taxon>Hydra</taxon>
    </lineage>
</organism>
<dbReference type="Proteomes" id="UP001652625">
    <property type="component" value="Chromosome 05"/>
</dbReference>
<sequence>MTTSEVFNYDEPVKDVGIERCQYYAYNPIIVKGTLLKNDGAAYANTDVISLINNGIMYLFDRISYKLSSTDVETIDNPGVATTMLGLLKYSNNFQVSKGLNQLWYKDFSTTASLTDNVGFAIRQGVIIQKPTTKGAFSFRIPLNHIFGFCDNYDKSVFGFIQTLTLTRGSDNNAIFRANNVVAGKVVLDKVALYIPQLDPSFEQESKLLSMISSKVTIQSAYRERRLNSIAVPQTTLFNWQLSPKASFERPRYVIVGFQTNKLLDQTTNPSLFDHCDLQNMQVVVSNKNYPELNYNLSFPNMKYSLAYGTASDFSEKFYKTSDLITNGNILYTEYRDLFPIMVFDVSNQRKRLDSSIVNISINATFNTVVPANTMAYALIISDKLLNFRSDGNRFTQIH</sequence>
<protein>
    <submittedName>
        <fullName evidence="3">Uncharacterized protein LOC136080090</fullName>
    </submittedName>
</protein>
<keyword evidence="2" id="KW-1185">Reference proteome</keyword>
<gene>
    <name evidence="3" type="primary">LOC136080090</name>
</gene>
<dbReference type="RefSeq" id="XP_065652770.1">
    <property type="nucleotide sequence ID" value="XM_065796698.1"/>
</dbReference>
<accession>A0ABM4BUB5</accession>
<dbReference type="PANTHER" id="PTHR36159">
    <property type="entry name" value="PROTEIN CBG23766"/>
    <property type="match status" value="1"/>
</dbReference>
<evidence type="ECO:0000313" key="3">
    <source>
        <dbReference type="RefSeq" id="XP_065652770.1"/>
    </source>
</evidence>
<reference evidence="3" key="1">
    <citation type="submission" date="2025-08" db="UniProtKB">
        <authorList>
            <consortium name="RefSeq"/>
        </authorList>
    </citation>
    <scope>IDENTIFICATION</scope>
</reference>
<dbReference type="Pfam" id="PF21738">
    <property type="entry name" value="DJR-like_dom"/>
    <property type="match status" value="1"/>
</dbReference>
<evidence type="ECO:0000313" key="2">
    <source>
        <dbReference type="Proteomes" id="UP001652625"/>
    </source>
</evidence>
<feature type="domain" description="Double jelly roll-like" evidence="1">
    <location>
        <begin position="50"/>
        <end position="385"/>
    </location>
</feature>
<proteinExistence type="predicted"/>
<dbReference type="GeneID" id="136080090"/>
<evidence type="ECO:0000259" key="1">
    <source>
        <dbReference type="Pfam" id="PF21738"/>
    </source>
</evidence>
<dbReference type="InterPro" id="IPR049512">
    <property type="entry name" value="DJR-like_dom"/>
</dbReference>